<evidence type="ECO:0000313" key="2">
    <source>
        <dbReference type="EMBL" id="GGP18445.1"/>
    </source>
</evidence>
<sequence length="217" mass="23270">MHDEHDRLTPSARGLRPLYRPPYGLPRRRGAKLLNESKGFGRRYAAPTPPKKPPLRDGDLHTRAAIVAGFLACAALGIWSSAWGAESVSRGSGTATGPAPDLSTSGRAVGLPSLPQPKTTLSASPSTTSTPSPEAWKSRKGDRAKGSALPRHRIQRVPMESRRTIATPVDKGRKTKAPKASIKKGSVSVIAAKCDELFPPSRPAFRVRNQACHQIYG</sequence>
<comment type="caution">
    <text evidence="2">The sequence shown here is derived from an EMBL/GenBank/DDBJ whole genome shotgun (WGS) entry which is preliminary data.</text>
</comment>
<feature type="region of interest" description="Disordered" evidence="1">
    <location>
        <begin position="87"/>
        <end position="149"/>
    </location>
</feature>
<keyword evidence="3" id="KW-1185">Reference proteome</keyword>
<name>A0A918AFF7_9ACTN</name>
<feature type="region of interest" description="Disordered" evidence="1">
    <location>
        <begin position="1"/>
        <end position="58"/>
    </location>
</feature>
<evidence type="ECO:0000256" key="1">
    <source>
        <dbReference type="SAM" id="MobiDB-lite"/>
    </source>
</evidence>
<protein>
    <submittedName>
        <fullName evidence="2">Uncharacterized protein</fullName>
    </submittedName>
</protein>
<feature type="compositionally biased region" description="Basic and acidic residues" evidence="1">
    <location>
        <begin position="136"/>
        <end position="145"/>
    </location>
</feature>
<proteinExistence type="predicted"/>
<dbReference type="Proteomes" id="UP000660745">
    <property type="component" value="Unassembled WGS sequence"/>
</dbReference>
<reference evidence="2" key="2">
    <citation type="submission" date="2020-09" db="EMBL/GenBank/DDBJ databases">
        <authorList>
            <person name="Sun Q."/>
            <person name="Zhou Y."/>
        </authorList>
    </citation>
    <scope>NUCLEOTIDE SEQUENCE</scope>
    <source>
        <strain evidence="2">CGMCC 4.7430</strain>
    </source>
</reference>
<dbReference type="EMBL" id="BMNK01000030">
    <property type="protein sequence ID" value="GGP18445.1"/>
    <property type="molecule type" value="Genomic_DNA"/>
</dbReference>
<accession>A0A918AFF7</accession>
<reference evidence="2" key="1">
    <citation type="journal article" date="2014" name="Int. J. Syst. Evol. Microbiol.">
        <title>Complete genome sequence of Corynebacterium casei LMG S-19264T (=DSM 44701T), isolated from a smear-ripened cheese.</title>
        <authorList>
            <consortium name="US DOE Joint Genome Institute (JGI-PGF)"/>
            <person name="Walter F."/>
            <person name="Albersmeier A."/>
            <person name="Kalinowski J."/>
            <person name="Ruckert C."/>
        </authorList>
    </citation>
    <scope>NUCLEOTIDE SEQUENCE</scope>
    <source>
        <strain evidence="2">CGMCC 4.7430</strain>
    </source>
</reference>
<gene>
    <name evidence="2" type="ORF">GCM10012278_90660</name>
</gene>
<feature type="compositionally biased region" description="Low complexity" evidence="1">
    <location>
        <begin position="117"/>
        <end position="133"/>
    </location>
</feature>
<organism evidence="2 3">
    <name type="scientific">Nonomuraea glycinis</name>
    <dbReference type="NCBI Taxonomy" id="2047744"/>
    <lineage>
        <taxon>Bacteria</taxon>
        <taxon>Bacillati</taxon>
        <taxon>Actinomycetota</taxon>
        <taxon>Actinomycetes</taxon>
        <taxon>Streptosporangiales</taxon>
        <taxon>Streptosporangiaceae</taxon>
        <taxon>Nonomuraea</taxon>
    </lineage>
</organism>
<dbReference type="AlphaFoldDB" id="A0A918AFF7"/>
<evidence type="ECO:0000313" key="3">
    <source>
        <dbReference type="Proteomes" id="UP000660745"/>
    </source>
</evidence>